<proteinExistence type="predicted"/>
<accession>A0ABP9Y6G9</accession>
<organism evidence="1 2">
    <name type="scientific">Helicostylum pulchrum</name>
    <dbReference type="NCBI Taxonomy" id="562976"/>
    <lineage>
        <taxon>Eukaryota</taxon>
        <taxon>Fungi</taxon>
        <taxon>Fungi incertae sedis</taxon>
        <taxon>Mucoromycota</taxon>
        <taxon>Mucoromycotina</taxon>
        <taxon>Mucoromycetes</taxon>
        <taxon>Mucorales</taxon>
        <taxon>Mucorineae</taxon>
        <taxon>Mucoraceae</taxon>
        <taxon>Helicostylum</taxon>
    </lineage>
</organism>
<evidence type="ECO:0000313" key="2">
    <source>
        <dbReference type="Proteomes" id="UP001476247"/>
    </source>
</evidence>
<protein>
    <submittedName>
        <fullName evidence="1">Uncharacterized protein</fullName>
    </submittedName>
</protein>
<keyword evidence="2" id="KW-1185">Reference proteome</keyword>
<dbReference type="Proteomes" id="UP001476247">
    <property type="component" value="Unassembled WGS sequence"/>
</dbReference>
<sequence>MVPGVVVDNTEPMVFPKDREHSSYYDQYIIWYIHSIRRAVDLEDEDVKEILDGSLFDQLKQKTDIQVCNLSTTTLSFFSYNQPRKYQFFAVKKKDQTFDLVERADVNFIETIVLHFVNLALSPRNSLLVEAPERTAAVQTTGIVAIHEILVFWIEIETLVTEKTKWDVGFFPALENKSEWCFSDSQAE</sequence>
<comment type="caution">
    <text evidence="1">The sequence shown here is derived from an EMBL/GenBank/DDBJ whole genome shotgun (WGS) entry which is preliminary data.</text>
</comment>
<name>A0ABP9Y6G9_9FUNG</name>
<evidence type="ECO:0000313" key="1">
    <source>
        <dbReference type="EMBL" id="GAA5802330.1"/>
    </source>
</evidence>
<reference evidence="1 2" key="1">
    <citation type="submission" date="2024-04" db="EMBL/GenBank/DDBJ databases">
        <title>genome sequences of Mucor flavus KT1a and Helicostylum pulchrum KT1b strains isolation_sourced from the surface of a dry-aged beef.</title>
        <authorList>
            <person name="Toyotome T."/>
            <person name="Hosono M."/>
            <person name="Torimaru M."/>
            <person name="Fukuda K."/>
            <person name="Mikami N."/>
        </authorList>
    </citation>
    <scope>NUCLEOTIDE SEQUENCE [LARGE SCALE GENOMIC DNA]</scope>
    <source>
        <strain evidence="1 2">KT1b</strain>
    </source>
</reference>
<gene>
    <name evidence="1" type="ORF">HPULCUR_007794</name>
</gene>
<dbReference type="EMBL" id="BAABUJ010000022">
    <property type="protein sequence ID" value="GAA5802330.1"/>
    <property type="molecule type" value="Genomic_DNA"/>
</dbReference>